<dbReference type="InterPro" id="IPR007474">
    <property type="entry name" value="ApaG_domain"/>
</dbReference>
<dbReference type="PROSITE" id="PS51087">
    <property type="entry name" value="APAG"/>
    <property type="match status" value="1"/>
</dbReference>
<evidence type="ECO:0000313" key="3">
    <source>
        <dbReference type="Proteomes" id="UP000751190"/>
    </source>
</evidence>
<protein>
    <recommendedName>
        <fullName evidence="1">ApaG domain-containing protein</fullName>
    </recommendedName>
</protein>
<accession>A0A8J5XSQ5</accession>
<evidence type="ECO:0000313" key="2">
    <source>
        <dbReference type="EMBL" id="KAG8464740.1"/>
    </source>
</evidence>
<gene>
    <name evidence="2" type="ORF">KFE25_010108</name>
</gene>
<dbReference type="Pfam" id="PF12937">
    <property type="entry name" value="F-box-like"/>
    <property type="match status" value="1"/>
</dbReference>
<feature type="domain" description="ApaG" evidence="1">
    <location>
        <begin position="335"/>
        <end position="492"/>
    </location>
</feature>
<name>A0A8J5XSQ5_DIALT</name>
<dbReference type="OMA" id="RQTIDIM"/>
<dbReference type="EMBL" id="JAGTXO010000012">
    <property type="protein sequence ID" value="KAG8464740.1"/>
    <property type="molecule type" value="Genomic_DNA"/>
</dbReference>
<dbReference type="InterPro" id="IPR001810">
    <property type="entry name" value="F-box_dom"/>
</dbReference>
<dbReference type="PANTHER" id="PTHR47463">
    <property type="entry name" value="F-BOX PROTEIN SKIP16"/>
    <property type="match status" value="1"/>
</dbReference>
<evidence type="ECO:0000259" key="1">
    <source>
        <dbReference type="PROSITE" id="PS51087"/>
    </source>
</evidence>
<keyword evidence="3" id="KW-1185">Reference proteome</keyword>
<comment type="caution">
    <text evidence="2">The sequence shown here is derived from an EMBL/GenBank/DDBJ whole genome shotgun (WGS) entry which is preliminary data.</text>
</comment>
<dbReference type="Pfam" id="PF04379">
    <property type="entry name" value="DUF525"/>
    <property type="match status" value="1"/>
</dbReference>
<dbReference type="SUPFAM" id="SSF81383">
    <property type="entry name" value="F-box domain"/>
    <property type="match status" value="1"/>
</dbReference>
<sequence>MASAEDDTVRAIMLHLAAADVDACRATCRAWRKLGSEEHLWRRLAADAFWPCGGDAPPEQPLAPLGDAQAGSAEGERAFAPSSVVEPALSWRAAFRCWRALSLYVDGGGATDAPLWMRISRAWAQIEGALRERAPTIESTLCRPTSPARLAQIRSRTLRYIYAVHDGQHLAIDRFMLAHDEEGVRDSIDSLWHGLFGGYSAYRHNVCMRMHPTTIAADFVAQLGSGLFELSGAERARAAERTGADAHAASDHRLELLSTSYGFNRCFAVDVLGGIYCRGKSGAWEAAGPSAASWFCEYARRLSSGFYRVGQVYGPLPGEGIVLFQDTVDGEWCTRAVTHGVEVVASALYTPEHPQAFAYSLRMRMRDDAPHACAQLFQRAWTIADGSVEPPRRVVGEGVVGMFPVLRRGGSYRNDEQVRNLAGRPFEEAVPPGSEQQGWFVYQSFSGAMSSPDGGHFGGEIQFFPGTVTQPEGPPFNVVVAPFRLAKPEFVF</sequence>
<reference evidence="2" key="1">
    <citation type="submission" date="2021-05" db="EMBL/GenBank/DDBJ databases">
        <title>The genome of the haptophyte Pavlova lutheri (Diacronema luteri, Pavlovales) - a model for lipid biosynthesis in eukaryotic algae.</title>
        <authorList>
            <person name="Hulatt C.J."/>
            <person name="Posewitz M.C."/>
        </authorList>
    </citation>
    <scope>NUCLEOTIDE SEQUENCE</scope>
    <source>
        <strain evidence="2">NIVA-4/92</strain>
    </source>
</reference>
<dbReference type="AlphaFoldDB" id="A0A8J5XSQ5"/>
<proteinExistence type="predicted"/>
<dbReference type="Gene3D" id="2.60.40.1470">
    <property type="entry name" value="ApaG domain"/>
    <property type="match status" value="1"/>
</dbReference>
<dbReference type="OrthoDB" id="2305498at2759"/>
<dbReference type="Gene3D" id="1.20.1280.50">
    <property type="match status" value="1"/>
</dbReference>
<dbReference type="InterPro" id="IPR036047">
    <property type="entry name" value="F-box-like_dom_sf"/>
</dbReference>
<dbReference type="SUPFAM" id="SSF110069">
    <property type="entry name" value="ApaG-like"/>
    <property type="match status" value="1"/>
</dbReference>
<organism evidence="2 3">
    <name type="scientific">Diacronema lutheri</name>
    <name type="common">Unicellular marine alga</name>
    <name type="synonym">Monochrysis lutheri</name>
    <dbReference type="NCBI Taxonomy" id="2081491"/>
    <lineage>
        <taxon>Eukaryota</taxon>
        <taxon>Haptista</taxon>
        <taxon>Haptophyta</taxon>
        <taxon>Pavlovophyceae</taxon>
        <taxon>Pavlovales</taxon>
        <taxon>Pavlovaceae</taxon>
        <taxon>Diacronema</taxon>
    </lineage>
</organism>
<dbReference type="InterPro" id="IPR036767">
    <property type="entry name" value="ApaG_sf"/>
</dbReference>
<dbReference type="PANTHER" id="PTHR47463:SF2">
    <property type="entry name" value="F-BOX PROTEIN SKIP16"/>
    <property type="match status" value="1"/>
</dbReference>
<dbReference type="Proteomes" id="UP000751190">
    <property type="component" value="Unassembled WGS sequence"/>
</dbReference>